<dbReference type="EMBL" id="CM031830">
    <property type="protein sequence ID" value="KAG6709621.1"/>
    <property type="molecule type" value="Genomic_DNA"/>
</dbReference>
<reference evidence="6" key="1">
    <citation type="submission" date="2021-01" db="EMBL/GenBank/DDBJ databases">
        <authorList>
            <person name="Lovell J.T."/>
            <person name="Bentley N."/>
            <person name="Bhattarai G."/>
            <person name="Jenkins J.W."/>
            <person name="Sreedasyam A."/>
            <person name="Alarcon Y."/>
            <person name="Bock C."/>
            <person name="Boston L."/>
            <person name="Carlson J."/>
            <person name="Cervantes K."/>
            <person name="Clermont K."/>
            <person name="Krom N."/>
            <person name="Kubenka K."/>
            <person name="Mamidi S."/>
            <person name="Mattison C."/>
            <person name="Monteros M."/>
            <person name="Pisani C."/>
            <person name="Plott C."/>
            <person name="Rajasekar S."/>
            <person name="Rhein H.S."/>
            <person name="Rohla C."/>
            <person name="Song M."/>
            <person name="Hilaire R.S."/>
            <person name="Shu S."/>
            <person name="Wells L."/>
            <person name="Wang X."/>
            <person name="Webber J."/>
            <person name="Heerema R.J."/>
            <person name="Klein P."/>
            <person name="Conner P."/>
            <person name="Grauke L."/>
            <person name="Grimwood J."/>
            <person name="Schmutz J."/>
            <person name="Randall J.J."/>
        </authorList>
    </citation>
    <scope>NUCLEOTIDE SEQUENCE</scope>
    <source>
        <tissue evidence="6">Leaf</tissue>
    </source>
</reference>
<evidence type="ECO:0000313" key="6">
    <source>
        <dbReference type="EMBL" id="KAG6709621.1"/>
    </source>
</evidence>
<dbReference type="Pfam" id="PF14226">
    <property type="entry name" value="DIOX_N"/>
    <property type="match status" value="1"/>
</dbReference>
<dbReference type="Proteomes" id="UP000811246">
    <property type="component" value="Chromosome 6"/>
</dbReference>
<dbReference type="AlphaFoldDB" id="A0A922ET03"/>
<evidence type="ECO:0000259" key="5">
    <source>
        <dbReference type="PROSITE" id="PS51471"/>
    </source>
</evidence>
<keyword evidence="3 4" id="KW-0408">Iron</keyword>
<proteinExistence type="inferred from homology"/>
<comment type="similarity">
    <text evidence="4">Belongs to the iron/ascorbate-dependent oxidoreductase family.</text>
</comment>
<sequence>MNVKSERTKSQLPVPAMGEVDPAFVQAIEHRPRLKPIEVADDIPVIDLSSVLNPPDHNTTQQIITRIGAACETWGFFQVVNHGVPAELRRKVEAVAKKFFDGSSEEKRKVKRDEVNPMGYYESEHTKNVRDWKEVFDFVVHDPSQIPASHEPDDKELRILTNQWPQFPAEFREACEDYAREVEKLAYKLLELISMSLGLSANLLNGYFKDQTSFIRLNHYPPCPFPHLALGVGHHKDAGGLTVLAQDDVGGLEVRRKSDREWIPVKPTPDAYIINVGDIIQVWSNEKYESVEHRVVVNSTKERFSIPFFFNPANYTMVKPLDELVNEKNPAKYREYNWGKFLATRSRSDFKKRDVENIQIYHFRVSAN</sequence>
<dbReference type="InterPro" id="IPR044861">
    <property type="entry name" value="IPNS-like_FE2OG_OXY"/>
</dbReference>
<evidence type="ECO:0000256" key="2">
    <source>
        <dbReference type="ARBA" id="ARBA00023002"/>
    </source>
</evidence>
<dbReference type="PANTHER" id="PTHR10209">
    <property type="entry name" value="OXIDOREDUCTASE, 2OG-FE II OXYGENASE FAMILY PROTEIN"/>
    <property type="match status" value="1"/>
</dbReference>
<dbReference type="InterPro" id="IPR005123">
    <property type="entry name" value="Oxoglu/Fe-dep_dioxygenase_dom"/>
</dbReference>
<dbReference type="PANTHER" id="PTHR10209:SF885">
    <property type="entry name" value="2OG-FE(II) OXYGENASE FAMILY, PUTATIVE (AFU_ORTHOLOGUE AFUA_2G00750)-RELATED"/>
    <property type="match status" value="1"/>
</dbReference>
<name>A0A922ET03_CARIL</name>
<evidence type="ECO:0000256" key="1">
    <source>
        <dbReference type="ARBA" id="ARBA00022723"/>
    </source>
</evidence>
<gene>
    <name evidence="6" type="ORF">I3842_06G141400</name>
</gene>
<comment type="caution">
    <text evidence="6">The sequence shown here is derived from an EMBL/GenBank/DDBJ whole genome shotgun (WGS) entry which is preliminary data.</text>
</comment>
<dbReference type="GO" id="GO:0046872">
    <property type="term" value="F:metal ion binding"/>
    <property type="evidence" value="ECO:0007669"/>
    <property type="project" value="UniProtKB-KW"/>
</dbReference>
<dbReference type="GO" id="GO:0051213">
    <property type="term" value="F:dioxygenase activity"/>
    <property type="evidence" value="ECO:0007669"/>
    <property type="project" value="UniProtKB-ARBA"/>
</dbReference>
<keyword evidence="1 4" id="KW-0479">Metal-binding</keyword>
<dbReference type="InterPro" id="IPR026992">
    <property type="entry name" value="DIOX_N"/>
</dbReference>
<evidence type="ECO:0000256" key="4">
    <source>
        <dbReference type="RuleBase" id="RU003682"/>
    </source>
</evidence>
<accession>A0A922ET03</accession>
<dbReference type="FunFam" id="2.60.120.330:FF:000012">
    <property type="entry name" value="Gibberellin 20 oxidase 1"/>
    <property type="match status" value="1"/>
</dbReference>
<keyword evidence="2 4" id="KW-0560">Oxidoreductase</keyword>
<feature type="domain" description="Fe2OG dioxygenase" evidence="5">
    <location>
        <begin position="211"/>
        <end position="312"/>
    </location>
</feature>
<evidence type="ECO:0000256" key="3">
    <source>
        <dbReference type="ARBA" id="ARBA00023004"/>
    </source>
</evidence>
<protein>
    <recommendedName>
        <fullName evidence="5">Fe2OG dioxygenase domain-containing protein</fullName>
    </recommendedName>
</protein>
<organism evidence="6 7">
    <name type="scientific">Carya illinoinensis</name>
    <name type="common">Pecan</name>
    <dbReference type="NCBI Taxonomy" id="32201"/>
    <lineage>
        <taxon>Eukaryota</taxon>
        <taxon>Viridiplantae</taxon>
        <taxon>Streptophyta</taxon>
        <taxon>Embryophyta</taxon>
        <taxon>Tracheophyta</taxon>
        <taxon>Spermatophyta</taxon>
        <taxon>Magnoliopsida</taxon>
        <taxon>eudicotyledons</taxon>
        <taxon>Gunneridae</taxon>
        <taxon>Pentapetalae</taxon>
        <taxon>rosids</taxon>
        <taxon>fabids</taxon>
        <taxon>Fagales</taxon>
        <taxon>Juglandaceae</taxon>
        <taxon>Carya</taxon>
    </lineage>
</organism>
<dbReference type="Pfam" id="PF03171">
    <property type="entry name" value="2OG-FeII_Oxy"/>
    <property type="match status" value="1"/>
</dbReference>
<dbReference type="PROSITE" id="PS51471">
    <property type="entry name" value="FE2OG_OXY"/>
    <property type="match status" value="1"/>
</dbReference>
<evidence type="ECO:0000313" key="7">
    <source>
        <dbReference type="Proteomes" id="UP000811246"/>
    </source>
</evidence>